<accession>A0A2K9V5B0</accession>
<evidence type="ECO:0000313" key="2">
    <source>
        <dbReference type="Proteomes" id="UP000241743"/>
    </source>
</evidence>
<dbReference type="Proteomes" id="UP000241743">
    <property type="component" value="Segment"/>
</dbReference>
<keyword evidence="2" id="KW-1185">Reference proteome</keyword>
<organism evidence="1 2">
    <name type="scientific">Lactobacillus phage Satyr</name>
    <dbReference type="NCBI Taxonomy" id="2070201"/>
    <lineage>
        <taxon>Viruses</taxon>
        <taxon>Duplodnaviria</taxon>
        <taxon>Heunggongvirae</taxon>
        <taxon>Uroviricota</taxon>
        <taxon>Caudoviricetes</taxon>
        <taxon>Tybeckvirinae</taxon>
        <taxon>Maenadvirus</taxon>
        <taxon>Maenadvirus satyr</taxon>
    </lineage>
</organism>
<name>A0A2K9V5B0_9CAUD</name>
<dbReference type="RefSeq" id="YP_009797740.1">
    <property type="nucleotide sequence ID" value="NC_047918.1"/>
</dbReference>
<protein>
    <submittedName>
        <fullName evidence="1">Uncharacterized protein</fullName>
    </submittedName>
</protein>
<dbReference type="KEGG" id="vg:54988163"/>
<proteinExistence type="predicted"/>
<evidence type="ECO:0000313" key="1">
    <source>
        <dbReference type="EMBL" id="AUV57329.1"/>
    </source>
</evidence>
<reference evidence="1 2" key="1">
    <citation type="submission" date="2017-12" db="EMBL/GenBank/DDBJ databases">
        <title>Lactobacillus phages that infect wine-derived L. plantarum strains.</title>
        <authorList>
            <person name="Kyrkou I."/>
            <person name="Hestbjerg Hansen L."/>
        </authorList>
    </citation>
    <scope>NUCLEOTIDE SEQUENCE [LARGE SCALE GENOMIC DNA]</scope>
</reference>
<dbReference type="EMBL" id="MG744354">
    <property type="protein sequence ID" value="AUV57329.1"/>
    <property type="molecule type" value="Genomic_DNA"/>
</dbReference>
<dbReference type="GeneID" id="54988163"/>
<sequence length="170" mass="18818">MADITHGAWIKDGKAVDKVFSNGKQVYGRNLISGSYDFSFGGITNNSGGTIQKVTMDSGEVALHVIGTSNSSGFYRWFNFPTTGKYVISAEVKGTGIVSRLGWENWEDPEQMASMTPTNDWQRVSRTTSFNSKGYAFDFYGTMDVYVRFLKLEKGTTATPYSLAPEDILK</sequence>